<comment type="subcellular location">
    <subcellularLocation>
        <location evidence="1">Cytoplasm</location>
    </subcellularLocation>
</comment>
<dbReference type="PANTHER" id="PTHR10527">
    <property type="entry name" value="IMPORTIN BETA"/>
    <property type="match status" value="1"/>
</dbReference>
<dbReference type="InterPro" id="IPR016024">
    <property type="entry name" value="ARM-type_fold"/>
</dbReference>
<evidence type="ECO:0000256" key="1">
    <source>
        <dbReference type="ARBA" id="ARBA00004496"/>
    </source>
</evidence>
<sequence length="881" mass="98138">MSELLEVLQRTISADPNDQQRAISYIDQACAQNYPEFLRQLASILAATENVAFVRQAAGLQLKNTLVANEEERRQLLQQRWIGLQQEVRQFVKECIIKTLGTESRPSSAAQCVSAIACIEIPHGLWPDVMDLLKSNVTNPQSSELLKESSLEALGYICQSLPPSFMETYANNVLTAIVYGMREEEPSIHVKKAAVTAMLNSLEFTHMNFQNERERNVIMEVVCHSTQSSDKDVNVLALQCLVKIMSLYYQFMEKYMVSALFPITIAAIKSNEDDIVLQGIEFWSNVCEEETGLAYEAEEAAEEGRPPSQVSKHYAKGALQYLIPLLTEILCHQDEDPEEDDWIPAKSASVCIMLLAQCCQDDVIAPTLPFISENFANPDWHRREAAVMAFGSILDGPDPSTLSALVQQAIIPLIDRVCDSHLAVRDTAIWAIGRVCEICVDLVSNQEVLQRLLPALFSTLQQVPRIASNSCWTISSLVKAIYQTAVQNGTDASGEPDTFMLSSVYQQMVQELIKTSERQDANVNLRNAAYEALMELIKNSPKDCYAVVQQTTIVVLSKIEQLLQMEQNAVSSSDRSQLRDLISQLCATLQSVLRKMRPSDAPQIADTIMTGLFQIMNRFSGRDNGAVMEEALMAVSALITVVRTDFAKYMDAFKPLLYHAMSNHAEKDLCISALGVVTDLCTAFEGKIIAYSDELVRVLITLLNDGTVDRTIKCHIIQILGDMITALGPQFAPYFEHTMRFVDQAVEASSVPVAADDIDQADYVTLLRESCLVVYMSMIQSFRETDEHKAVLQQYLPRITQLLNSIASSQPPAPESLLVSAISLVGDLVNTFGVLSIPLMDSESVVAIVQRLRRSKQNKCKTALTWVSREMQRVRRQATIA</sequence>
<dbReference type="SUPFAM" id="SSF48371">
    <property type="entry name" value="ARM repeat"/>
    <property type="match status" value="1"/>
</dbReference>
<protein>
    <submittedName>
        <fullName evidence="9">Importin N-terminal domain-containing protein</fullName>
    </submittedName>
</protein>
<evidence type="ECO:0000256" key="2">
    <source>
        <dbReference type="ARBA" id="ARBA00010907"/>
    </source>
</evidence>
<dbReference type="Pfam" id="PF25574">
    <property type="entry name" value="TPR_IMB1"/>
    <property type="match status" value="1"/>
</dbReference>
<dbReference type="InterPro" id="IPR001494">
    <property type="entry name" value="Importin-beta_N"/>
</dbReference>
<keyword evidence="4" id="KW-0963">Cytoplasm</keyword>
<dbReference type="InterPro" id="IPR040122">
    <property type="entry name" value="Importin_beta"/>
</dbReference>
<evidence type="ECO:0000259" key="7">
    <source>
        <dbReference type="PROSITE" id="PS50166"/>
    </source>
</evidence>
<dbReference type="Proteomes" id="UP000095284">
    <property type="component" value="Unplaced"/>
</dbReference>
<feature type="domain" description="Importin N-terminal" evidence="7">
    <location>
        <begin position="22"/>
        <end position="102"/>
    </location>
</feature>
<evidence type="ECO:0000256" key="3">
    <source>
        <dbReference type="ARBA" id="ARBA00022448"/>
    </source>
</evidence>
<dbReference type="PROSITE" id="PS50166">
    <property type="entry name" value="IMPORTIN_B_NT"/>
    <property type="match status" value="1"/>
</dbReference>
<dbReference type="WBParaSite" id="BXY_0889000.1">
    <property type="protein sequence ID" value="BXY_0889000.1"/>
    <property type="gene ID" value="BXY_0889000"/>
</dbReference>
<reference evidence="9" key="1">
    <citation type="submission" date="2016-11" db="UniProtKB">
        <authorList>
            <consortium name="WormBaseParasite"/>
        </authorList>
    </citation>
    <scope>IDENTIFICATION</scope>
</reference>
<evidence type="ECO:0000313" key="8">
    <source>
        <dbReference type="Proteomes" id="UP000095284"/>
    </source>
</evidence>
<dbReference type="GO" id="GO:0031267">
    <property type="term" value="F:small GTPase binding"/>
    <property type="evidence" value="ECO:0007669"/>
    <property type="project" value="InterPro"/>
</dbReference>
<dbReference type="FunFam" id="1.25.10.10:FF:000027">
    <property type="entry name" value="Importin subunit beta-1"/>
    <property type="match status" value="1"/>
</dbReference>
<dbReference type="Pfam" id="PF13513">
    <property type="entry name" value="HEAT_EZ"/>
    <property type="match status" value="1"/>
</dbReference>
<keyword evidence="6" id="KW-0653">Protein transport</keyword>
<keyword evidence="5" id="KW-0677">Repeat</keyword>
<dbReference type="GO" id="GO:0006606">
    <property type="term" value="P:protein import into nucleus"/>
    <property type="evidence" value="ECO:0007669"/>
    <property type="project" value="InterPro"/>
</dbReference>
<organism evidence="8 9">
    <name type="scientific">Bursaphelenchus xylophilus</name>
    <name type="common">Pinewood nematode worm</name>
    <name type="synonym">Aphelenchoides xylophilus</name>
    <dbReference type="NCBI Taxonomy" id="6326"/>
    <lineage>
        <taxon>Eukaryota</taxon>
        <taxon>Metazoa</taxon>
        <taxon>Ecdysozoa</taxon>
        <taxon>Nematoda</taxon>
        <taxon>Chromadorea</taxon>
        <taxon>Rhabditida</taxon>
        <taxon>Tylenchina</taxon>
        <taxon>Tylenchomorpha</taxon>
        <taxon>Aphelenchoidea</taxon>
        <taxon>Aphelenchoididae</taxon>
        <taxon>Bursaphelenchus</taxon>
    </lineage>
</organism>
<dbReference type="Pfam" id="PF03810">
    <property type="entry name" value="IBN_N"/>
    <property type="match status" value="1"/>
</dbReference>
<dbReference type="SMART" id="SM00913">
    <property type="entry name" value="IBN_N"/>
    <property type="match status" value="1"/>
</dbReference>
<dbReference type="AlphaFoldDB" id="A0A1I7S7A1"/>
<accession>A0A1I7S7A1</accession>
<dbReference type="Gene3D" id="1.25.10.10">
    <property type="entry name" value="Leucine-rich Repeat Variant"/>
    <property type="match status" value="1"/>
</dbReference>
<evidence type="ECO:0000256" key="5">
    <source>
        <dbReference type="ARBA" id="ARBA00022737"/>
    </source>
</evidence>
<evidence type="ECO:0000256" key="6">
    <source>
        <dbReference type="ARBA" id="ARBA00022927"/>
    </source>
</evidence>
<dbReference type="eggNOG" id="KOG1241">
    <property type="taxonomic scope" value="Eukaryota"/>
</dbReference>
<evidence type="ECO:0000256" key="4">
    <source>
        <dbReference type="ARBA" id="ARBA00022490"/>
    </source>
</evidence>
<dbReference type="InterPro" id="IPR011989">
    <property type="entry name" value="ARM-like"/>
</dbReference>
<evidence type="ECO:0000313" key="9">
    <source>
        <dbReference type="WBParaSite" id="BXY_0889000.1"/>
    </source>
</evidence>
<dbReference type="InterPro" id="IPR058584">
    <property type="entry name" value="IMB1_TNPO1-like_TPR"/>
</dbReference>
<comment type="similarity">
    <text evidence="2">Belongs to the importin beta family. Importin beta-1 subfamily.</text>
</comment>
<name>A0A1I7S7A1_BURXY</name>
<proteinExistence type="inferred from homology"/>
<dbReference type="GO" id="GO:0005737">
    <property type="term" value="C:cytoplasm"/>
    <property type="evidence" value="ECO:0007669"/>
    <property type="project" value="UniProtKB-SubCell"/>
</dbReference>
<keyword evidence="3" id="KW-0813">Transport</keyword>